<reference evidence="5" key="1">
    <citation type="submission" date="2018-05" db="EMBL/GenBank/DDBJ databases">
        <authorList>
            <person name="Lanie J.A."/>
            <person name="Ng W.-L."/>
            <person name="Kazmierczak K.M."/>
            <person name="Andrzejewski T.M."/>
            <person name="Davidsen T.M."/>
            <person name="Wayne K.J."/>
            <person name="Tettelin H."/>
            <person name="Glass J.I."/>
            <person name="Rusch D."/>
            <person name="Podicherti R."/>
            <person name="Tsui H.-C.T."/>
            <person name="Winkler M.E."/>
        </authorList>
    </citation>
    <scope>NUCLEOTIDE SEQUENCE</scope>
</reference>
<dbReference type="Pfam" id="PF13442">
    <property type="entry name" value="Cytochrome_CBB3"/>
    <property type="match status" value="1"/>
</dbReference>
<dbReference type="PANTHER" id="PTHR33751">
    <property type="entry name" value="CBB3-TYPE CYTOCHROME C OXIDASE SUBUNIT FIXP"/>
    <property type="match status" value="1"/>
</dbReference>
<feature type="domain" description="Cytochrome c" evidence="4">
    <location>
        <begin position="20"/>
        <end position="115"/>
    </location>
</feature>
<organism evidence="5">
    <name type="scientific">marine metagenome</name>
    <dbReference type="NCBI Taxonomy" id="408172"/>
    <lineage>
        <taxon>unclassified sequences</taxon>
        <taxon>metagenomes</taxon>
        <taxon>ecological metagenomes</taxon>
    </lineage>
</organism>
<dbReference type="Gene3D" id="1.10.760.10">
    <property type="entry name" value="Cytochrome c-like domain"/>
    <property type="match status" value="2"/>
</dbReference>
<keyword evidence="1" id="KW-0349">Heme</keyword>
<dbReference type="InterPro" id="IPR050597">
    <property type="entry name" value="Cytochrome_c_Oxidase_Subunit"/>
</dbReference>
<evidence type="ECO:0000256" key="1">
    <source>
        <dbReference type="ARBA" id="ARBA00022617"/>
    </source>
</evidence>
<proteinExistence type="predicted"/>
<keyword evidence="3" id="KW-0408">Iron</keyword>
<dbReference type="PROSITE" id="PS51007">
    <property type="entry name" value="CYTC"/>
    <property type="match status" value="1"/>
</dbReference>
<name>A0A382L3E1_9ZZZZ</name>
<evidence type="ECO:0000259" key="4">
    <source>
        <dbReference type="PROSITE" id="PS51007"/>
    </source>
</evidence>
<dbReference type="PANTHER" id="PTHR33751:SF1">
    <property type="entry name" value="CBB3-TYPE CYTOCHROME C OXIDASE SUBUNIT FIXP"/>
    <property type="match status" value="1"/>
</dbReference>
<dbReference type="GO" id="GO:0046872">
    <property type="term" value="F:metal ion binding"/>
    <property type="evidence" value="ECO:0007669"/>
    <property type="project" value="UniProtKB-KW"/>
</dbReference>
<feature type="non-terminal residue" evidence="5">
    <location>
        <position position="216"/>
    </location>
</feature>
<sequence length="216" mass="23534">MTLMLLFGISVGVGSAAAQSGDDLGKATYDRWCAGCHGVDGSGTGSGSDYMLPRPRDFSQALYQVRSTASGGLPTDEDLLYVIDNGMPGSTMPGWEDVLSREERDALVLYVKTFSRFFSPDEQPEPLDFGRATRANDEVLAEGRAQYEAIECWRCHGDQGRGDGESSSTLADDDDFPIRAADLTENWRFNGGGSVEDIYRRLRTGMDGTPMPNFSD</sequence>
<accession>A0A382L3E1</accession>
<dbReference type="GO" id="GO:0020037">
    <property type="term" value="F:heme binding"/>
    <property type="evidence" value="ECO:0007669"/>
    <property type="project" value="InterPro"/>
</dbReference>
<evidence type="ECO:0000313" key="5">
    <source>
        <dbReference type="EMBL" id="SVC29822.1"/>
    </source>
</evidence>
<dbReference type="InterPro" id="IPR009056">
    <property type="entry name" value="Cyt_c-like_dom"/>
</dbReference>
<gene>
    <name evidence="5" type="ORF">METZ01_LOCUS282676</name>
</gene>
<dbReference type="EMBL" id="UINC01083781">
    <property type="protein sequence ID" value="SVC29822.1"/>
    <property type="molecule type" value="Genomic_DNA"/>
</dbReference>
<protein>
    <recommendedName>
        <fullName evidence="4">Cytochrome c domain-containing protein</fullName>
    </recommendedName>
</protein>
<evidence type="ECO:0000256" key="3">
    <source>
        <dbReference type="ARBA" id="ARBA00023004"/>
    </source>
</evidence>
<dbReference type="InterPro" id="IPR036909">
    <property type="entry name" value="Cyt_c-like_dom_sf"/>
</dbReference>
<evidence type="ECO:0000256" key="2">
    <source>
        <dbReference type="ARBA" id="ARBA00022723"/>
    </source>
</evidence>
<keyword evidence="2" id="KW-0479">Metal-binding</keyword>
<dbReference type="SUPFAM" id="SSF46626">
    <property type="entry name" value="Cytochrome c"/>
    <property type="match status" value="2"/>
</dbReference>
<dbReference type="GO" id="GO:0009055">
    <property type="term" value="F:electron transfer activity"/>
    <property type="evidence" value="ECO:0007669"/>
    <property type="project" value="InterPro"/>
</dbReference>
<dbReference type="AlphaFoldDB" id="A0A382L3E1"/>